<evidence type="ECO:0000256" key="1">
    <source>
        <dbReference type="SAM" id="Phobius"/>
    </source>
</evidence>
<feature type="transmembrane region" description="Helical" evidence="1">
    <location>
        <begin position="54"/>
        <end position="73"/>
    </location>
</feature>
<organism evidence="2 3">
    <name type="scientific">Arthrobacter sulfonylureivorans</name>
    <dbReference type="NCBI Taxonomy" id="2486855"/>
    <lineage>
        <taxon>Bacteria</taxon>
        <taxon>Bacillati</taxon>
        <taxon>Actinomycetota</taxon>
        <taxon>Actinomycetes</taxon>
        <taxon>Micrococcales</taxon>
        <taxon>Micrococcaceae</taxon>
        <taxon>Arthrobacter</taxon>
    </lineage>
</organism>
<name>A0ABY3W8F5_9MICC</name>
<keyword evidence="1" id="KW-1133">Transmembrane helix</keyword>
<gene>
    <name evidence="2" type="ORF">MNQ99_15880</name>
</gene>
<evidence type="ECO:0000313" key="3">
    <source>
        <dbReference type="Proteomes" id="UP000829069"/>
    </source>
</evidence>
<protein>
    <submittedName>
        <fullName evidence="2">Uncharacterized protein</fullName>
    </submittedName>
</protein>
<feature type="transmembrane region" description="Helical" evidence="1">
    <location>
        <begin position="29"/>
        <end position="48"/>
    </location>
</feature>
<feature type="transmembrane region" description="Helical" evidence="1">
    <location>
        <begin position="93"/>
        <end position="110"/>
    </location>
</feature>
<feature type="transmembrane region" description="Helical" evidence="1">
    <location>
        <begin position="140"/>
        <end position="158"/>
    </location>
</feature>
<feature type="transmembrane region" description="Helical" evidence="1">
    <location>
        <begin position="164"/>
        <end position="183"/>
    </location>
</feature>
<proteinExistence type="predicted"/>
<dbReference type="EMBL" id="CP093326">
    <property type="protein sequence ID" value="UNK45393.1"/>
    <property type="molecule type" value="Genomic_DNA"/>
</dbReference>
<dbReference type="Proteomes" id="UP000829069">
    <property type="component" value="Chromosome"/>
</dbReference>
<keyword evidence="3" id="KW-1185">Reference proteome</keyword>
<keyword evidence="1" id="KW-0812">Transmembrane</keyword>
<reference evidence="2 3" key="1">
    <citation type="submission" date="2022-03" db="EMBL/GenBank/DDBJ databases">
        <title>Isotopic signatures of nitrous oxide derived from detoxification processes.</title>
        <authorList>
            <person name="Behrendt U."/>
            <person name="Buchen C."/>
            <person name="Well R."/>
            <person name="Ulrich A."/>
            <person name="Rohe L."/>
            <person name="Kolb S."/>
            <person name="Schloter M."/>
            <person name="Horn M.A."/>
            <person name="Augustin J."/>
        </authorList>
    </citation>
    <scope>NUCLEOTIDE SEQUENCE [LARGE SCALE GENOMIC DNA]</scope>
    <source>
        <strain evidence="2 3">S4-C24</strain>
    </source>
</reference>
<keyword evidence="1" id="KW-0472">Membrane</keyword>
<feature type="transmembrane region" description="Helical" evidence="1">
    <location>
        <begin position="116"/>
        <end position="135"/>
    </location>
</feature>
<sequence>MTISVTEQSIREWTVNEARTTASATAAQGAAWLIAFGITLSIAAVLSFLLPLEVAVLVAVFQGGVALPLAFALERRLGTAPMAQDHPLRSLSVQLAMVQIVALPAVIMMYTQNPALVPAVFAAIGGAHFLPYVWLHQTKIYLYLALGVALGSWGITLAGGEGAYRWVMVWWPVCYIVAAALLWRRHRQLHPLSQGND</sequence>
<evidence type="ECO:0000313" key="2">
    <source>
        <dbReference type="EMBL" id="UNK45393.1"/>
    </source>
</evidence>
<accession>A0ABY3W8F5</accession>
<dbReference type="RefSeq" id="WP_241913619.1">
    <property type="nucleotide sequence ID" value="NZ_CP093326.1"/>
</dbReference>
<dbReference type="Pfam" id="PF22765">
    <property type="entry name" value="DUF7010"/>
    <property type="match status" value="1"/>
</dbReference>
<dbReference type="InterPro" id="IPR053824">
    <property type="entry name" value="DUF7010"/>
</dbReference>